<dbReference type="Pfam" id="PF13648">
    <property type="entry name" value="Lipocalin_4"/>
    <property type="match status" value="1"/>
</dbReference>
<evidence type="ECO:0000313" key="2">
    <source>
        <dbReference type="EMBL" id="SHH38281.1"/>
    </source>
</evidence>
<dbReference type="RefSeq" id="WP_073137204.1">
    <property type="nucleotide sequence ID" value="NZ_FQWQ01000002.1"/>
</dbReference>
<evidence type="ECO:0000313" key="3">
    <source>
        <dbReference type="Proteomes" id="UP000184212"/>
    </source>
</evidence>
<accession>A0A1M5SIG3</accession>
<reference evidence="2 3" key="1">
    <citation type="submission" date="2016-11" db="EMBL/GenBank/DDBJ databases">
        <authorList>
            <person name="Jaros S."/>
            <person name="Januszkiewicz K."/>
            <person name="Wedrychowicz H."/>
        </authorList>
    </citation>
    <scope>NUCLEOTIDE SEQUENCE [LARGE SCALE GENOMIC DNA]</scope>
    <source>
        <strain evidence="2 3">DSM 24574</strain>
    </source>
</reference>
<dbReference type="EMBL" id="FQWQ01000002">
    <property type="protein sequence ID" value="SHH38281.1"/>
    <property type="molecule type" value="Genomic_DNA"/>
</dbReference>
<feature type="domain" description="Lipocalin-like" evidence="1">
    <location>
        <begin position="36"/>
        <end position="137"/>
    </location>
</feature>
<dbReference type="AlphaFoldDB" id="A0A1M5SIG3"/>
<name>A0A1M5SIG3_9BACT</name>
<dbReference type="PROSITE" id="PS51257">
    <property type="entry name" value="PROKAR_LIPOPROTEIN"/>
    <property type="match status" value="1"/>
</dbReference>
<dbReference type="OrthoDB" id="799390at2"/>
<dbReference type="Proteomes" id="UP000184212">
    <property type="component" value="Unassembled WGS sequence"/>
</dbReference>
<dbReference type="InterPro" id="IPR024311">
    <property type="entry name" value="Lipocalin-like"/>
</dbReference>
<gene>
    <name evidence="2" type="ORF">SAMN04488109_3951</name>
</gene>
<organism evidence="2 3">
    <name type="scientific">Chryseolinea serpens</name>
    <dbReference type="NCBI Taxonomy" id="947013"/>
    <lineage>
        <taxon>Bacteria</taxon>
        <taxon>Pseudomonadati</taxon>
        <taxon>Bacteroidota</taxon>
        <taxon>Cytophagia</taxon>
        <taxon>Cytophagales</taxon>
        <taxon>Fulvivirgaceae</taxon>
        <taxon>Chryseolinea</taxon>
    </lineage>
</organism>
<dbReference type="STRING" id="947013.SAMN04488109_3951"/>
<evidence type="ECO:0000259" key="1">
    <source>
        <dbReference type="Pfam" id="PF13648"/>
    </source>
</evidence>
<keyword evidence="3" id="KW-1185">Reference proteome</keyword>
<sequence>MRKFSSLLSTVLVVSSISVVTSCKDDDNQKSRTDLLTGTSWMVDKAQVEVSGQLIDVPTDLSPCGLDDVYTFTKAGVFSSTVGLDDCGDGSDKVLNGTWVWKENETILSVTADDGDPDTDNTDDLKIVVLTETQFKFENGTLPYDVNGDGQDDMEVKSYLIYKSK</sequence>
<proteinExistence type="predicted"/>
<protein>
    <submittedName>
        <fullName evidence="2">Lipocalin-like domain-containing protein</fullName>
    </submittedName>
</protein>